<accession>A0A8X7CM52</accession>
<keyword evidence="2" id="KW-1185">Reference proteome</keyword>
<gene>
    <name evidence="1" type="primary">NCL1_47061</name>
    <name evidence="1" type="ORF">TNIN_271371</name>
</gene>
<dbReference type="AlphaFoldDB" id="A0A8X7CM52"/>
<comment type="caution">
    <text evidence="1">The sequence shown here is derived from an EMBL/GenBank/DDBJ whole genome shotgun (WGS) entry which is preliminary data.</text>
</comment>
<evidence type="ECO:0000313" key="2">
    <source>
        <dbReference type="Proteomes" id="UP000886998"/>
    </source>
</evidence>
<protein>
    <submittedName>
        <fullName evidence="1">Uncharacterized protein</fullName>
    </submittedName>
</protein>
<evidence type="ECO:0000313" key="1">
    <source>
        <dbReference type="EMBL" id="GFY70775.1"/>
    </source>
</evidence>
<dbReference type="Proteomes" id="UP000886998">
    <property type="component" value="Unassembled WGS sequence"/>
</dbReference>
<dbReference type="EMBL" id="BMAV01018404">
    <property type="protein sequence ID" value="GFY70775.1"/>
    <property type="molecule type" value="Genomic_DNA"/>
</dbReference>
<dbReference type="OrthoDB" id="6443573at2759"/>
<proteinExistence type="predicted"/>
<name>A0A8X7CM52_9ARAC</name>
<organism evidence="1 2">
    <name type="scientific">Trichonephila inaurata madagascariensis</name>
    <dbReference type="NCBI Taxonomy" id="2747483"/>
    <lineage>
        <taxon>Eukaryota</taxon>
        <taxon>Metazoa</taxon>
        <taxon>Ecdysozoa</taxon>
        <taxon>Arthropoda</taxon>
        <taxon>Chelicerata</taxon>
        <taxon>Arachnida</taxon>
        <taxon>Araneae</taxon>
        <taxon>Araneomorphae</taxon>
        <taxon>Entelegynae</taxon>
        <taxon>Araneoidea</taxon>
        <taxon>Nephilidae</taxon>
        <taxon>Trichonephila</taxon>
        <taxon>Trichonephila inaurata</taxon>
    </lineage>
</organism>
<sequence>MNINFFPPLQLIAFARIAQGILYTFDLEFLKRNFMLGGLVYPVYTQRIQQKVSVIVLRHYLIRFLQPSGTPGKIDQVKHLNLPKEMQKQLVGIVSALGFEIVNWFEFHKGIMLQADHDLRNKLSWFSFGIIDRFETARNFILDEKLSVFYRFHLACKYYFEDYAPLLFERIPTESRSSFLGRLSDTRSMELWSVVLNRHAALDWGQISRYERRHFFRDNFLGIRYYFKRLQGLETRCQCLFFALGNEELHPLDLYLCLSQMTANELNSLLSRLPDRALFDLFHYFLCWPFQIIFMNVVNNFKHHIDRNTFRNLVISILYKLQKGWYDYRYVNLFESLWSLMSVRYGRFFTEDEELKEVADFALANFV</sequence>
<reference evidence="1" key="1">
    <citation type="submission" date="2020-08" db="EMBL/GenBank/DDBJ databases">
        <title>Multicomponent nature underlies the extraordinary mechanical properties of spider dragline silk.</title>
        <authorList>
            <person name="Kono N."/>
            <person name="Nakamura H."/>
            <person name="Mori M."/>
            <person name="Yoshida Y."/>
            <person name="Ohtoshi R."/>
            <person name="Malay A.D."/>
            <person name="Moran D.A.P."/>
            <person name="Tomita M."/>
            <person name="Numata K."/>
            <person name="Arakawa K."/>
        </authorList>
    </citation>
    <scope>NUCLEOTIDE SEQUENCE</scope>
</reference>